<name>A0AAV7EHE8_ARIFI</name>
<keyword evidence="2" id="KW-0812">Transmembrane</keyword>
<evidence type="ECO:0000313" key="3">
    <source>
        <dbReference type="EMBL" id="KAG9447699.1"/>
    </source>
</evidence>
<keyword evidence="2" id="KW-1133">Transmembrane helix</keyword>
<keyword evidence="2" id="KW-0472">Membrane</keyword>
<feature type="region of interest" description="Disordered" evidence="1">
    <location>
        <begin position="1"/>
        <end position="28"/>
    </location>
</feature>
<organism evidence="3 4">
    <name type="scientific">Aristolochia fimbriata</name>
    <name type="common">White veined hardy Dutchman's pipe vine</name>
    <dbReference type="NCBI Taxonomy" id="158543"/>
    <lineage>
        <taxon>Eukaryota</taxon>
        <taxon>Viridiplantae</taxon>
        <taxon>Streptophyta</taxon>
        <taxon>Embryophyta</taxon>
        <taxon>Tracheophyta</taxon>
        <taxon>Spermatophyta</taxon>
        <taxon>Magnoliopsida</taxon>
        <taxon>Magnoliidae</taxon>
        <taxon>Piperales</taxon>
        <taxon>Aristolochiaceae</taxon>
        <taxon>Aristolochia</taxon>
    </lineage>
</organism>
<dbReference type="Proteomes" id="UP000825729">
    <property type="component" value="Unassembled WGS sequence"/>
</dbReference>
<feature type="transmembrane region" description="Helical" evidence="2">
    <location>
        <begin position="161"/>
        <end position="179"/>
    </location>
</feature>
<sequence length="180" mass="19411">MESAGDKSLPSPASGHRRANLEGDSVGRSISRSQMNIAEEDMASLFDKLSDHLRSLDGIPAAATTFKNNRVTFDGASAGSSMTVDPIDVLDRKSSRCCCVNIYINSNAQGVNNSLIVGSEVRLRDPGVRLSTPFPLLKKRSRKSRKAQEPPSSPASVCSRFGILLFSVIFVFLFAVSFAI</sequence>
<evidence type="ECO:0000313" key="4">
    <source>
        <dbReference type="Proteomes" id="UP000825729"/>
    </source>
</evidence>
<dbReference type="AlphaFoldDB" id="A0AAV7EHE8"/>
<dbReference type="EMBL" id="JAINDJ010000005">
    <property type="protein sequence ID" value="KAG9447699.1"/>
    <property type="molecule type" value="Genomic_DNA"/>
</dbReference>
<evidence type="ECO:0000256" key="1">
    <source>
        <dbReference type="SAM" id="MobiDB-lite"/>
    </source>
</evidence>
<gene>
    <name evidence="3" type="ORF">H6P81_013827</name>
</gene>
<accession>A0AAV7EHE8</accession>
<reference evidence="3 4" key="1">
    <citation type="submission" date="2021-07" db="EMBL/GenBank/DDBJ databases">
        <title>The Aristolochia fimbriata genome: insights into angiosperm evolution, floral development and chemical biosynthesis.</title>
        <authorList>
            <person name="Jiao Y."/>
        </authorList>
    </citation>
    <scope>NUCLEOTIDE SEQUENCE [LARGE SCALE GENOMIC DNA]</scope>
    <source>
        <strain evidence="3">IBCAS-2021</strain>
        <tissue evidence="3">Leaf</tissue>
    </source>
</reference>
<protein>
    <submittedName>
        <fullName evidence="3">Uncharacterized protein</fullName>
    </submittedName>
</protein>
<comment type="caution">
    <text evidence="3">The sequence shown here is derived from an EMBL/GenBank/DDBJ whole genome shotgun (WGS) entry which is preliminary data.</text>
</comment>
<proteinExistence type="predicted"/>
<evidence type="ECO:0000256" key="2">
    <source>
        <dbReference type="SAM" id="Phobius"/>
    </source>
</evidence>
<keyword evidence="4" id="KW-1185">Reference proteome</keyword>